<evidence type="ECO:0000313" key="5">
    <source>
        <dbReference type="EMBL" id="MCI0183961.1"/>
    </source>
</evidence>
<evidence type="ECO:0000259" key="3">
    <source>
        <dbReference type="Pfam" id="PF02254"/>
    </source>
</evidence>
<keyword evidence="6" id="KW-1185">Reference proteome</keyword>
<dbReference type="GO" id="GO:0005886">
    <property type="term" value="C:plasma membrane"/>
    <property type="evidence" value="ECO:0007669"/>
    <property type="project" value="UniProtKB-SubCell"/>
</dbReference>
<keyword evidence="2" id="KW-1133">Transmembrane helix</keyword>
<dbReference type="AlphaFoldDB" id="A0A9X1V8Z1"/>
<dbReference type="Proteomes" id="UP001139263">
    <property type="component" value="Unassembled WGS sequence"/>
</dbReference>
<dbReference type="SUPFAM" id="SSF51735">
    <property type="entry name" value="NAD(P)-binding Rossmann-fold domains"/>
    <property type="match status" value="1"/>
</dbReference>
<feature type="domain" description="Potassium channel" evidence="4">
    <location>
        <begin position="25"/>
        <end position="93"/>
    </location>
</feature>
<organism evidence="5 6">
    <name type="scientific">Sulfoacidibacillus ferrooxidans</name>
    <dbReference type="NCBI Taxonomy" id="2005001"/>
    <lineage>
        <taxon>Bacteria</taxon>
        <taxon>Bacillati</taxon>
        <taxon>Bacillota</taxon>
        <taxon>Bacilli</taxon>
        <taxon>Bacillales</taxon>
        <taxon>Alicyclobacillaceae</taxon>
        <taxon>Sulfoacidibacillus</taxon>
    </lineage>
</organism>
<evidence type="ECO:0008006" key="7">
    <source>
        <dbReference type="Google" id="ProtNLM"/>
    </source>
</evidence>
<evidence type="ECO:0000256" key="1">
    <source>
        <dbReference type="ARBA" id="ARBA00004651"/>
    </source>
</evidence>
<dbReference type="Gene3D" id="1.10.287.70">
    <property type="match status" value="1"/>
</dbReference>
<dbReference type="Pfam" id="PF07885">
    <property type="entry name" value="Ion_trans_2"/>
    <property type="match status" value="1"/>
</dbReference>
<reference evidence="5" key="1">
    <citation type="submission" date="2022-03" db="EMBL/GenBank/DDBJ databases">
        <title>Draft Genome Sequence of Firmicute Strain S0AB, a Heterotrophic Iron/Sulfur-Oxidizing Extreme Acidophile.</title>
        <authorList>
            <person name="Vergara E."/>
            <person name="Pakostova E."/>
            <person name="Johnson D.B."/>
            <person name="Holmes D.S."/>
        </authorList>
    </citation>
    <scope>NUCLEOTIDE SEQUENCE</scope>
    <source>
        <strain evidence="5">S0AB</strain>
    </source>
</reference>
<keyword evidence="2" id="KW-0472">Membrane</keyword>
<dbReference type="InterPro" id="IPR013099">
    <property type="entry name" value="K_chnl_dom"/>
</dbReference>
<evidence type="ECO:0000313" key="6">
    <source>
        <dbReference type="Proteomes" id="UP001139263"/>
    </source>
</evidence>
<accession>A0A9X1V8Z1</accession>
<dbReference type="SUPFAM" id="SSF81324">
    <property type="entry name" value="Voltage-gated potassium channels"/>
    <property type="match status" value="1"/>
</dbReference>
<feature type="domain" description="RCK N-terminal" evidence="3">
    <location>
        <begin position="116"/>
        <end position="227"/>
    </location>
</feature>
<gene>
    <name evidence="5" type="ORF">MM817_02253</name>
</gene>
<comment type="subcellular location">
    <subcellularLocation>
        <location evidence="1">Cell membrane</location>
        <topology evidence="1">Multi-pass membrane protein</topology>
    </subcellularLocation>
</comment>
<protein>
    <recommendedName>
        <fullName evidence="7">RCK N-terminal domain-containing protein</fullName>
    </recommendedName>
</protein>
<keyword evidence="2" id="KW-0812">Transmembrane</keyword>
<dbReference type="GO" id="GO:0006813">
    <property type="term" value="P:potassium ion transport"/>
    <property type="evidence" value="ECO:0007669"/>
    <property type="project" value="InterPro"/>
</dbReference>
<dbReference type="PANTHER" id="PTHR43833">
    <property type="entry name" value="POTASSIUM CHANNEL PROTEIN 2-RELATED-RELATED"/>
    <property type="match status" value="1"/>
</dbReference>
<proteinExistence type="predicted"/>
<name>A0A9X1V8Z1_9BACL</name>
<evidence type="ECO:0000256" key="2">
    <source>
        <dbReference type="SAM" id="Phobius"/>
    </source>
</evidence>
<dbReference type="InterPro" id="IPR036291">
    <property type="entry name" value="NAD(P)-bd_dom_sf"/>
</dbReference>
<dbReference type="Gene3D" id="3.40.50.720">
    <property type="entry name" value="NAD(P)-binding Rossmann-like Domain"/>
    <property type="match status" value="1"/>
</dbReference>
<dbReference type="EMBL" id="JALBUF010000007">
    <property type="protein sequence ID" value="MCI0183961.1"/>
    <property type="molecule type" value="Genomic_DNA"/>
</dbReference>
<dbReference type="InterPro" id="IPR003148">
    <property type="entry name" value="RCK_N"/>
</dbReference>
<comment type="caution">
    <text evidence="5">The sequence shown here is derived from an EMBL/GenBank/DDBJ whole genome shotgun (WGS) entry which is preliminary data.</text>
</comment>
<dbReference type="InterPro" id="IPR050721">
    <property type="entry name" value="Trk_Ktr_HKT_K-transport"/>
</dbReference>
<sequence length="318" mass="34617">MLPLLTLLLKKISSKATWIVLIFACIATVAGAVLFSVFEHVPLFTGIYWAITTATTVGYGDITPNNTAGRLIAIGVMIIVIPAFGALFALMSTGLMEMRIRRLFGMDTNIPSSGHIVILGYMPETRIVIDELAHTQSPHLVVADIDSNVLPRETPFIKGDPTEESVLRLAHLPFAKQALIAAPRDGEVLEMAIAVHHLAPDLAILVSTKSDKVARALQALGISRTVSTDDLLGHTLAKSLEAPHAAELLLRMVNSDKYCIKEVPIRTEWLDQPLSAVRKQHEHVVLGIAQNGEVILGIEHDPKITENAMILLLAPHDR</sequence>
<feature type="transmembrane region" description="Helical" evidence="2">
    <location>
        <begin position="71"/>
        <end position="96"/>
    </location>
</feature>
<feature type="transmembrane region" description="Helical" evidence="2">
    <location>
        <begin position="16"/>
        <end position="38"/>
    </location>
</feature>
<dbReference type="PANTHER" id="PTHR43833:SF9">
    <property type="entry name" value="POTASSIUM CHANNEL PROTEIN YUGO-RELATED"/>
    <property type="match status" value="1"/>
</dbReference>
<dbReference type="Pfam" id="PF02254">
    <property type="entry name" value="TrkA_N"/>
    <property type="match status" value="1"/>
</dbReference>
<evidence type="ECO:0000259" key="4">
    <source>
        <dbReference type="Pfam" id="PF07885"/>
    </source>
</evidence>